<evidence type="ECO:0000313" key="2">
    <source>
        <dbReference type="EMBL" id="MFB2894027.1"/>
    </source>
</evidence>
<organism evidence="2 3">
    <name type="scientific">Floridaenema flaviceps BLCC-F50</name>
    <dbReference type="NCBI Taxonomy" id="3153642"/>
    <lineage>
        <taxon>Bacteria</taxon>
        <taxon>Bacillati</taxon>
        <taxon>Cyanobacteriota</taxon>
        <taxon>Cyanophyceae</taxon>
        <taxon>Oscillatoriophycideae</taxon>
        <taxon>Aerosakkonematales</taxon>
        <taxon>Aerosakkonemataceae</taxon>
        <taxon>Floridanema</taxon>
        <taxon>Floridanema flaviceps</taxon>
    </lineage>
</organism>
<name>A0ABV4XRH1_9CYAN</name>
<evidence type="ECO:0000259" key="1">
    <source>
        <dbReference type="PROSITE" id="PS50943"/>
    </source>
</evidence>
<keyword evidence="3" id="KW-1185">Reference proteome</keyword>
<dbReference type="SUPFAM" id="SSF47413">
    <property type="entry name" value="lambda repressor-like DNA-binding domains"/>
    <property type="match status" value="1"/>
</dbReference>
<accession>A0ABV4XRH1</accession>
<dbReference type="EMBL" id="JBHFNR010000092">
    <property type="protein sequence ID" value="MFB2894027.1"/>
    <property type="molecule type" value="Genomic_DNA"/>
</dbReference>
<comment type="caution">
    <text evidence="2">The sequence shown here is derived from an EMBL/GenBank/DDBJ whole genome shotgun (WGS) entry which is preliminary data.</text>
</comment>
<dbReference type="InterPro" id="IPR001387">
    <property type="entry name" value="Cro/C1-type_HTH"/>
</dbReference>
<gene>
    <name evidence="2" type="ORF">ACE1CI_14045</name>
</gene>
<dbReference type="Pfam" id="PF01381">
    <property type="entry name" value="HTH_3"/>
    <property type="match status" value="1"/>
</dbReference>
<dbReference type="PROSITE" id="PS50943">
    <property type="entry name" value="HTH_CROC1"/>
    <property type="match status" value="1"/>
</dbReference>
<proteinExistence type="predicted"/>
<protein>
    <submittedName>
        <fullName evidence="2">Helix-turn-helix domain-containing protein</fullName>
    </submittedName>
</protein>
<dbReference type="Gene3D" id="1.10.260.40">
    <property type="entry name" value="lambda repressor-like DNA-binding domains"/>
    <property type="match status" value="1"/>
</dbReference>
<reference evidence="2 3" key="1">
    <citation type="submission" date="2024-09" db="EMBL/GenBank/DDBJ databases">
        <title>Floridaenema gen nov. (Aerosakkonemataceae, Aerosakkonematales ord. nov., Cyanobacteria) from benthic tropical and subtropical fresh waters, with the description of four new species.</title>
        <authorList>
            <person name="Moretto J.A."/>
            <person name="Berthold D.E."/>
            <person name="Lefler F.W."/>
            <person name="Huang I.-S."/>
            <person name="Laughinghouse H. IV."/>
        </authorList>
    </citation>
    <scope>NUCLEOTIDE SEQUENCE [LARGE SCALE GENOMIC DNA]</scope>
    <source>
        <strain evidence="2 3">BLCC-F50</strain>
    </source>
</reference>
<feature type="domain" description="HTH cro/C1-type" evidence="1">
    <location>
        <begin position="10"/>
        <end position="64"/>
    </location>
</feature>
<dbReference type="Proteomes" id="UP001576784">
    <property type="component" value="Unassembled WGS sequence"/>
</dbReference>
<dbReference type="SMART" id="SM00530">
    <property type="entry name" value="HTH_XRE"/>
    <property type="match status" value="1"/>
</dbReference>
<dbReference type="RefSeq" id="WP_413263680.1">
    <property type="nucleotide sequence ID" value="NZ_JBHFNR010000092.1"/>
</dbReference>
<sequence length="81" mass="9197">MNNEENPRTLEEVMKAAEVNQAEIARRLRVSTNTVSAWFTGRKTPKADNFFGLCREMKVSPKELARLLRIDILGVPDDGSY</sequence>
<evidence type="ECO:0000313" key="3">
    <source>
        <dbReference type="Proteomes" id="UP001576784"/>
    </source>
</evidence>
<dbReference type="InterPro" id="IPR010982">
    <property type="entry name" value="Lambda_DNA-bd_dom_sf"/>
</dbReference>
<dbReference type="CDD" id="cd00093">
    <property type="entry name" value="HTH_XRE"/>
    <property type="match status" value="1"/>
</dbReference>